<protein>
    <recommendedName>
        <fullName evidence="3">Lipoprotein</fullName>
    </recommendedName>
</protein>
<proteinExistence type="predicted"/>
<dbReference type="EMBL" id="VLXZ01000004">
    <property type="protein sequence ID" value="TSB47083.1"/>
    <property type="molecule type" value="Genomic_DNA"/>
</dbReference>
<comment type="caution">
    <text evidence="1">The sequence shown here is derived from an EMBL/GenBank/DDBJ whole genome shotgun (WGS) entry which is preliminary data.</text>
</comment>
<organism evidence="1 2">
    <name type="scientific">Alkalicoccobacillus porphyridii</name>
    <dbReference type="NCBI Taxonomy" id="2597270"/>
    <lineage>
        <taxon>Bacteria</taxon>
        <taxon>Bacillati</taxon>
        <taxon>Bacillota</taxon>
        <taxon>Bacilli</taxon>
        <taxon>Bacillales</taxon>
        <taxon>Bacillaceae</taxon>
        <taxon>Alkalicoccobacillus</taxon>
    </lineage>
</organism>
<evidence type="ECO:0008006" key="3">
    <source>
        <dbReference type="Google" id="ProtNLM"/>
    </source>
</evidence>
<keyword evidence="2" id="KW-1185">Reference proteome</keyword>
<dbReference type="Proteomes" id="UP000318521">
    <property type="component" value="Unassembled WGS sequence"/>
</dbReference>
<evidence type="ECO:0000313" key="1">
    <source>
        <dbReference type="EMBL" id="TSB47083.1"/>
    </source>
</evidence>
<dbReference type="PROSITE" id="PS51257">
    <property type="entry name" value="PROKAR_LIPOPROTEIN"/>
    <property type="match status" value="1"/>
</dbReference>
<accession>A0A554A080</accession>
<evidence type="ECO:0000313" key="2">
    <source>
        <dbReference type="Proteomes" id="UP000318521"/>
    </source>
</evidence>
<dbReference type="AlphaFoldDB" id="A0A554A080"/>
<name>A0A554A080_9BACI</name>
<sequence>MSSWKTGVGVVGLGLTFILSGCGLFGNAVVDDLETYMNEQIVPHEEEVSAAWEDFYLETEDLSNEEFYEFYHSDFKPYLDEQYEFLHGIQPETTEVQELHELYLLENEVYWEAGEKEVEGFYQEDEDLLVEADEMFLDYQNMTDFHNELERLMEEHNIEYLE</sequence>
<dbReference type="RefSeq" id="WP_143848313.1">
    <property type="nucleotide sequence ID" value="NZ_VLXZ01000004.1"/>
</dbReference>
<reference evidence="1 2" key="1">
    <citation type="submission" date="2019-07" db="EMBL/GenBank/DDBJ databases">
        <authorList>
            <person name="Park Y.J."/>
            <person name="Jeong S.E."/>
            <person name="Jung H.S."/>
        </authorList>
    </citation>
    <scope>NUCLEOTIDE SEQUENCE [LARGE SCALE GENOMIC DNA]</scope>
    <source>
        <strain evidence="2">P16(2019)</strain>
    </source>
</reference>
<gene>
    <name evidence="1" type="ORF">FN960_08695</name>
</gene>
<dbReference type="OrthoDB" id="1953267at2"/>